<dbReference type="EMBL" id="CM037621">
    <property type="protein sequence ID" value="KAH8001889.1"/>
    <property type="molecule type" value="Genomic_DNA"/>
</dbReference>
<keyword evidence="2" id="KW-1185">Reference proteome</keyword>
<proteinExistence type="predicted"/>
<evidence type="ECO:0000313" key="2">
    <source>
        <dbReference type="Proteomes" id="UP000827872"/>
    </source>
</evidence>
<name>A0ACB8F8Y9_9SAUR</name>
<gene>
    <name evidence="1" type="ORF">K3G42_017923</name>
</gene>
<dbReference type="Proteomes" id="UP000827872">
    <property type="component" value="Linkage Group LG08"/>
</dbReference>
<reference evidence="1" key="1">
    <citation type="submission" date="2021-08" db="EMBL/GenBank/DDBJ databases">
        <title>The first chromosome-level gecko genome reveals the dynamic sex chromosomes of Neotropical dwarf geckos (Sphaerodactylidae: Sphaerodactylus).</title>
        <authorList>
            <person name="Pinto B.J."/>
            <person name="Keating S.E."/>
            <person name="Gamble T."/>
        </authorList>
    </citation>
    <scope>NUCLEOTIDE SEQUENCE</scope>
    <source>
        <strain evidence="1">TG3544</strain>
    </source>
</reference>
<protein>
    <submittedName>
        <fullName evidence="1">Uncharacterized protein</fullName>
    </submittedName>
</protein>
<sequence length="99" mass="10270">MDGSSSWAARAPLEPFPVGSGSIGAAADFRPRAASASGPGRSPGLGRRRRPGRSCTLSYSPSLGECLGIMLMVLGHEPLCCQKDIPYVSVGVCETNYVA</sequence>
<organism evidence="1 2">
    <name type="scientific">Sphaerodactylus townsendi</name>
    <dbReference type="NCBI Taxonomy" id="933632"/>
    <lineage>
        <taxon>Eukaryota</taxon>
        <taxon>Metazoa</taxon>
        <taxon>Chordata</taxon>
        <taxon>Craniata</taxon>
        <taxon>Vertebrata</taxon>
        <taxon>Euteleostomi</taxon>
        <taxon>Lepidosauria</taxon>
        <taxon>Squamata</taxon>
        <taxon>Bifurcata</taxon>
        <taxon>Gekkota</taxon>
        <taxon>Sphaerodactylidae</taxon>
        <taxon>Sphaerodactylus</taxon>
    </lineage>
</organism>
<comment type="caution">
    <text evidence="1">The sequence shown here is derived from an EMBL/GenBank/DDBJ whole genome shotgun (WGS) entry which is preliminary data.</text>
</comment>
<accession>A0ACB8F8Y9</accession>
<evidence type="ECO:0000313" key="1">
    <source>
        <dbReference type="EMBL" id="KAH8001889.1"/>
    </source>
</evidence>